<feature type="domain" description="Myosin tail" evidence="3">
    <location>
        <begin position="5"/>
        <end position="79"/>
    </location>
</feature>
<feature type="region of interest" description="Disordered" evidence="2">
    <location>
        <begin position="61"/>
        <end position="80"/>
    </location>
</feature>
<sequence>MTILLKDEIPVTQHSRLADNMQSMKSQSERDFQAKDEQAEEMRITLLKHVRYLEAELEDGRKQRTATATVRKKVEEDLKR</sequence>
<dbReference type="Proteomes" id="UP000887013">
    <property type="component" value="Unassembled WGS sequence"/>
</dbReference>
<feature type="region of interest" description="Disordered" evidence="2">
    <location>
        <begin position="17"/>
        <end position="37"/>
    </location>
</feature>
<evidence type="ECO:0000256" key="1">
    <source>
        <dbReference type="ARBA" id="ARBA00023054"/>
    </source>
</evidence>
<feature type="compositionally biased region" description="Polar residues" evidence="2">
    <location>
        <begin position="17"/>
        <end position="26"/>
    </location>
</feature>
<comment type="caution">
    <text evidence="4">The sequence shown here is derived from an EMBL/GenBank/DDBJ whole genome shotgun (WGS) entry which is preliminary data.</text>
</comment>
<keyword evidence="5" id="KW-1185">Reference proteome</keyword>
<dbReference type="Pfam" id="PF01576">
    <property type="entry name" value="Myosin_tail_1"/>
    <property type="match status" value="1"/>
</dbReference>
<protein>
    <recommendedName>
        <fullName evidence="3">Myosin tail domain-containing protein</fullName>
    </recommendedName>
</protein>
<dbReference type="OrthoDB" id="10254995at2759"/>
<evidence type="ECO:0000313" key="4">
    <source>
        <dbReference type="EMBL" id="GFS50211.1"/>
    </source>
</evidence>
<feature type="compositionally biased region" description="Basic and acidic residues" evidence="2">
    <location>
        <begin position="27"/>
        <end position="37"/>
    </location>
</feature>
<accession>A0A8X6JPW6</accession>
<dbReference type="InterPro" id="IPR002928">
    <property type="entry name" value="Myosin_tail"/>
</dbReference>
<dbReference type="GO" id="GO:0016459">
    <property type="term" value="C:myosin complex"/>
    <property type="evidence" value="ECO:0007669"/>
    <property type="project" value="InterPro"/>
</dbReference>
<dbReference type="EMBL" id="BMAW01091511">
    <property type="protein sequence ID" value="GFS50211.1"/>
    <property type="molecule type" value="Genomic_DNA"/>
</dbReference>
<keyword evidence="1" id="KW-0175">Coiled coil</keyword>
<evidence type="ECO:0000313" key="5">
    <source>
        <dbReference type="Proteomes" id="UP000887013"/>
    </source>
</evidence>
<evidence type="ECO:0000259" key="3">
    <source>
        <dbReference type="Pfam" id="PF01576"/>
    </source>
</evidence>
<evidence type="ECO:0000256" key="2">
    <source>
        <dbReference type="SAM" id="MobiDB-lite"/>
    </source>
</evidence>
<proteinExistence type="predicted"/>
<reference evidence="4" key="1">
    <citation type="submission" date="2020-08" db="EMBL/GenBank/DDBJ databases">
        <title>Multicomponent nature underlies the extraordinary mechanical properties of spider dragline silk.</title>
        <authorList>
            <person name="Kono N."/>
            <person name="Nakamura H."/>
            <person name="Mori M."/>
            <person name="Yoshida Y."/>
            <person name="Ohtoshi R."/>
            <person name="Malay A.D."/>
            <person name="Moran D.A.P."/>
            <person name="Tomita M."/>
            <person name="Numata K."/>
            <person name="Arakawa K."/>
        </authorList>
    </citation>
    <scope>NUCLEOTIDE SEQUENCE</scope>
</reference>
<name>A0A8X6JPW6_NEPPI</name>
<gene>
    <name evidence="4" type="ORF">NPIL_488851</name>
</gene>
<organism evidence="4 5">
    <name type="scientific">Nephila pilipes</name>
    <name type="common">Giant wood spider</name>
    <name type="synonym">Nephila maculata</name>
    <dbReference type="NCBI Taxonomy" id="299642"/>
    <lineage>
        <taxon>Eukaryota</taxon>
        <taxon>Metazoa</taxon>
        <taxon>Ecdysozoa</taxon>
        <taxon>Arthropoda</taxon>
        <taxon>Chelicerata</taxon>
        <taxon>Arachnida</taxon>
        <taxon>Araneae</taxon>
        <taxon>Araneomorphae</taxon>
        <taxon>Entelegynae</taxon>
        <taxon>Araneoidea</taxon>
        <taxon>Nephilidae</taxon>
        <taxon>Nephila</taxon>
    </lineage>
</organism>
<dbReference type="AlphaFoldDB" id="A0A8X6JPW6"/>